<evidence type="ECO:0000313" key="2">
    <source>
        <dbReference type="Proteomes" id="UP000242875"/>
    </source>
</evidence>
<evidence type="ECO:0000313" key="1">
    <source>
        <dbReference type="EMBL" id="OZJ01399.1"/>
    </source>
</evidence>
<sequence>ESLNGAILDTEFIDGVYYIIESDPPVLKGELPEKFFKEKAYYDVPKTYDAINHFYEELKQQPDLPVDGLIFGRDSDRICYKWKPQTTVDIFVNTNGDLLSGE</sequence>
<gene>
    <name evidence="1" type="ORF">BZG36_05781</name>
</gene>
<reference evidence="1 2" key="1">
    <citation type="journal article" date="2017" name="Mycologia">
        <title>Bifiguratus adelaidae, gen. et sp. nov., a new member of Mucoromycotina in endophytic and soil-dwelling habitats.</title>
        <authorList>
            <person name="Torres-Cruz T.J."/>
            <person name="Billingsley Tobias T.L."/>
            <person name="Almatruk M."/>
            <person name="Hesse C."/>
            <person name="Kuske C.R."/>
            <person name="Desiro A."/>
            <person name="Benucci G.M."/>
            <person name="Bonito G."/>
            <person name="Stajich J.E."/>
            <person name="Dunlap C."/>
            <person name="Arnold A.E."/>
            <person name="Porras-Alfaro A."/>
        </authorList>
    </citation>
    <scope>NUCLEOTIDE SEQUENCE [LARGE SCALE GENOMIC DNA]</scope>
    <source>
        <strain evidence="1 2">AZ0501</strain>
    </source>
</reference>
<comment type="caution">
    <text evidence="1">The sequence shown here is derived from an EMBL/GenBank/DDBJ whole genome shotgun (WGS) entry which is preliminary data.</text>
</comment>
<accession>A0A261XSQ5</accession>
<organism evidence="1 2">
    <name type="scientific">Bifiguratus adelaidae</name>
    <dbReference type="NCBI Taxonomy" id="1938954"/>
    <lineage>
        <taxon>Eukaryota</taxon>
        <taxon>Fungi</taxon>
        <taxon>Fungi incertae sedis</taxon>
        <taxon>Mucoromycota</taxon>
        <taxon>Mucoromycotina</taxon>
        <taxon>Endogonomycetes</taxon>
        <taxon>Endogonales</taxon>
        <taxon>Endogonales incertae sedis</taxon>
        <taxon>Bifiguratus</taxon>
    </lineage>
</organism>
<keyword evidence="2" id="KW-1185">Reference proteome</keyword>
<proteinExistence type="predicted"/>
<name>A0A261XSQ5_9FUNG</name>
<protein>
    <submittedName>
        <fullName evidence="1">Uncharacterized protein</fullName>
    </submittedName>
</protein>
<feature type="non-terminal residue" evidence="1">
    <location>
        <position position="102"/>
    </location>
</feature>
<dbReference type="EMBL" id="MVBO01000404">
    <property type="protein sequence ID" value="OZJ01399.1"/>
    <property type="molecule type" value="Genomic_DNA"/>
</dbReference>
<feature type="non-terminal residue" evidence="1">
    <location>
        <position position="1"/>
    </location>
</feature>
<dbReference type="Proteomes" id="UP000242875">
    <property type="component" value="Unassembled WGS sequence"/>
</dbReference>
<dbReference type="AlphaFoldDB" id="A0A261XSQ5"/>